<feature type="region of interest" description="Disordered" evidence="1">
    <location>
        <begin position="15"/>
        <end position="60"/>
    </location>
</feature>
<gene>
    <name evidence="2" type="ORF">TCDM_06336</name>
</gene>
<comment type="caution">
    <text evidence="2">The sequence shown here is derived from an EMBL/GenBank/DDBJ whole genome shotgun (WGS) entry which is preliminary data.</text>
</comment>
<protein>
    <submittedName>
        <fullName evidence="2">Uncharacterized protein</fullName>
    </submittedName>
</protein>
<name>V5DCX9_TRYCR</name>
<sequence>MYIYKWHVRLLTQPTNDVSRNTPPTFSPPPFAKKKKKKTATTTTNAHTHKGKKEGEWNRERGRELANLFPSGSKYAWLDFGCRTAETDVSCNATPPSHTNTPPSMHPRRAPLSANRFFFPFH</sequence>
<evidence type="ECO:0000313" key="2">
    <source>
        <dbReference type="EMBL" id="ESS65301.1"/>
    </source>
</evidence>
<dbReference type="Proteomes" id="UP000017861">
    <property type="component" value="Unassembled WGS sequence"/>
</dbReference>
<evidence type="ECO:0000256" key="1">
    <source>
        <dbReference type="SAM" id="MobiDB-lite"/>
    </source>
</evidence>
<accession>V5DCX9</accession>
<feature type="compositionally biased region" description="Polar residues" evidence="1">
    <location>
        <begin position="91"/>
        <end position="103"/>
    </location>
</feature>
<reference evidence="2 3" key="1">
    <citation type="journal article" date="2014" name="Genome Announc.">
        <title>Trypanosoma cruzi Clone Dm28c Draft Genome Sequence.</title>
        <authorList>
            <person name="Grisard E.C."/>
            <person name="Teixeira S.M."/>
            <person name="de Almeida L.G."/>
            <person name="Stoco P.H."/>
            <person name="Gerber A.L."/>
            <person name="Talavera-Lopez C."/>
            <person name="Lima O.C."/>
            <person name="Andersson B."/>
            <person name="de Vasconcelos A.T."/>
        </authorList>
    </citation>
    <scope>NUCLEOTIDE SEQUENCE [LARGE SCALE GENOMIC DNA]</scope>
    <source>
        <strain evidence="2 3">Dm28c</strain>
    </source>
</reference>
<organism evidence="2 3">
    <name type="scientific">Trypanosoma cruzi Dm28c</name>
    <dbReference type="NCBI Taxonomy" id="1416333"/>
    <lineage>
        <taxon>Eukaryota</taxon>
        <taxon>Discoba</taxon>
        <taxon>Euglenozoa</taxon>
        <taxon>Kinetoplastea</taxon>
        <taxon>Metakinetoplastina</taxon>
        <taxon>Trypanosomatida</taxon>
        <taxon>Trypanosomatidae</taxon>
        <taxon>Trypanosoma</taxon>
        <taxon>Schizotrypanum</taxon>
    </lineage>
</organism>
<proteinExistence type="predicted"/>
<dbReference type="VEuPathDB" id="TriTrypDB:TCDM_06336"/>
<dbReference type="EMBL" id="AYLP01000067">
    <property type="protein sequence ID" value="ESS65301.1"/>
    <property type="molecule type" value="Genomic_DNA"/>
</dbReference>
<evidence type="ECO:0000313" key="3">
    <source>
        <dbReference type="Proteomes" id="UP000017861"/>
    </source>
</evidence>
<feature type="region of interest" description="Disordered" evidence="1">
    <location>
        <begin position="91"/>
        <end position="110"/>
    </location>
</feature>
<dbReference type="AlphaFoldDB" id="V5DCX9"/>